<proteinExistence type="predicted"/>
<reference evidence="1" key="1">
    <citation type="submission" date="2021-06" db="EMBL/GenBank/DDBJ databases">
        <authorList>
            <person name="Ellington A.J."/>
            <person name="Bryan N.C."/>
            <person name="Christner B.C."/>
            <person name="Reisch C.R."/>
        </authorList>
    </citation>
    <scope>NUCLEOTIDE SEQUENCE</scope>
    <source>
        <strain evidence="1">L6-1</strain>
    </source>
</reference>
<organism evidence="1 2">
    <name type="scientific">Curtobacterium aetherium</name>
    <dbReference type="NCBI Taxonomy" id="2841594"/>
    <lineage>
        <taxon>Bacteria</taxon>
        <taxon>Bacillati</taxon>
        <taxon>Actinomycetota</taxon>
        <taxon>Actinomycetes</taxon>
        <taxon>Micrococcales</taxon>
        <taxon>Microbacteriaceae</taxon>
        <taxon>Curtobacterium</taxon>
    </lineage>
</organism>
<gene>
    <name evidence="1" type="ORF">KM842_07195</name>
</gene>
<name>A0ACD1E7T7_9MICO</name>
<evidence type="ECO:0000313" key="1">
    <source>
        <dbReference type="EMBL" id="QWS34901.1"/>
    </source>
</evidence>
<keyword evidence="2" id="KW-1185">Reference proteome</keyword>
<dbReference type="Proteomes" id="UP000681794">
    <property type="component" value="Chromosome"/>
</dbReference>
<sequence>MLMRAEAFFVRRGGVIVAEPTGGVDRWQPSADPQRWWAEIDTDMAAVAADHRRLVEIEVPDTFPDHGRIGRVIRDAGWAAPLAAVERRRSSDIDGLFDSLDRVPESWLPYEVRVSEVPGSGLDAFVGTLLPVPSNEIRDVLGTGWCDLIRVEPWLIPI</sequence>
<evidence type="ECO:0000313" key="2">
    <source>
        <dbReference type="Proteomes" id="UP000681794"/>
    </source>
</evidence>
<dbReference type="EMBL" id="CP076544">
    <property type="protein sequence ID" value="QWS34901.1"/>
    <property type="molecule type" value="Genomic_DNA"/>
</dbReference>
<protein>
    <submittedName>
        <fullName evidence="1">Uncharacterized protein</fullName>
    </submittedName>
</protein>
<accession>A0ACD1E7T7</accession>